<dbReference type="Gene3D" id="4.10.240.10">
    <property type="entry name" value="Zn(2)-C6 fungal-type DNA-binding domain"/>
    <property type="match status" value="1"/>
</dbReference>
<dbReference type="GO" id="GO:0000981">
    <property type="term" value="F:DNA-binding transcription factor activity, RNA polymerase II-specific"/>
    <property type="evidence" value="ECO:0007669"/>
    <property type="project" value="InterPro"/>
</dbReference>
<dbReference type="GO" id="GO:0005634">
    <property type="term" value="C:nucleus"/>
    <property type="evidence" value="ECO:0007669"/>
    <property type="project" value="UniProtKB-SubCell"/>
</dbReference>
<proteinExistence type="predicted"/>
<comment type="subcellular location">
    <subcellularLocation>
        <location evidence="1">Nucleus</location>
    </subcellularLocation>
</comment>
<accession>A0A8H6Y0A5</accession>
<feature type="coiled-coil region" evidence="4">
    <location>
        <begin position="87"/>
        <end position="114"/>
    </location>
</feature>
<dbReference type="GO" id="GO:0003677">
    <property type="term" value="F:DNA binding"/>
    <property type="evidence" value="ECO:0007669"/>
    <property type="project" value="InterPro"/>
</dbReference>
<dbReference type="SMART" id="SM00906">
    <property type="entry name" value="Fungal_trans"/>
    <property type="match status" value="1"/>
</dbReference>
<dbReference type="InterPro" id="IPR001138">
    <property type="entry name" value="Zn2Cys6_DnaBD"/>
</dbReference>
<gene>
    <name evidence="6" type="ORF">MVEN_01283600</name>
</gene>
<evidence type="ECO:0000259" key="5">
    <source>
        <dbReference type="PROSITE" id="PS50048"/>
    </source>
</evidence>
<evidence type="ECO:0000313" key="7">
    <source>
        <dbReference type="Proteomes" id="UP000620124"/>
    </source>
</evidence>
<protein>
    <submittedName>
        <fullName evidence="6">Zn(2)-C6 fungal-type domain-containing protein</fullName>
    </submittedName>
</protein>
<dbReference type="AlphaFoldDB" id="A0A8H6Y0A5"/>
<dbReference type="PANTHER" id="PTHR31001">
    <property type="entry name" value="UNCHARACTERIZED TRANSCRIPTIONAL REGULATORY PROTEIN"/>
    <property type="match status" value="1"/>
</dbReference>
<evidence type="ECO:0000256" key="1">
    <source>
        <dbReference type="ARBA" id="ARBA00004123"/>
    </source>
</evidence>
<keyword evidence="2" id="KW-0479">Metal-binding</keyword>
<dbReference type="Pfam" id="PF00172">
    <property type="entry name" value="Zn_clus"/>
    <property type="match status" value="1"/>
</dbReference>
<feature type="domain" description="Zn(2)-C6 fungal-type" evidence="5">
    <location>
        <begin position="25"/>
        <end position="54"/>
    </location>
</feature>
<dbReference type="CDD" id="cd00067">
    <property type="entry name" value="GAL4"/>
    <property type="match status" value="1"/>
</dbReference>
<reference evidence="6" key="1">
    <citation type="submission" date="2020-05" db="EMBL/GenBank/DDBJ databases">
        <title>Mycena genomes resolve the evolution of fungal bioluminescence.</title>
        <authorList>
            <person name="Tsai I.J."/>
        </authorList>
    </citation>
    <scope>NUCLEOTIDE SEQUENCE</scope>
    <source>
        <strain evidence="6">CCC161011</strain>
    </source>
</reference>
<dbReference type="InterPro" id="IPR007219">
    <property type="entry name" value="XnlR_reg_dom"/>
</dbReference>
<dbReference type="InterPro" id="IPR036864">
    <property type="entry name" value="Zn2-C6_fun-type_DNA-bd_sf"/>
</dbReference>
<dbReference type="SMART" id="SM00066">
    <property type="entry name" value="GAL4"/>
    <property type="match status" value="1"/>
</dbReference>
<dbReference type="GO" id="GO:0008270">
    <property type="term" value="F:zinc ion binding"/>
    <property type="evidence" value="ECO:0007669"/>
    <property type="project" value="InterPro"/>
</dbReference>
<evidence type="ECO:0000313" key="6">
    <source>
        <dbReference type="EMBL" id="KAF7349831.1"/>
    </source>
</evidence>
<comment type="caution">
    <text evidence="6">The sequence shown here is derived from an EMBL/GenBank/DDBJ whole genome shotgun (WGS) entry which is preliminary data.</text>
</comment>
<keyword evidence="4" id="KW-0175">Coiled coil</keyword>
<dbReference type="PANTHER" id="PTHR31001:SF56">
    <property type="entry name" value="ZN(2)-C6 FUNGAL-TYPE DOMAIN-CONTAINING PROTEIN"/>
    <property type="match status" value="1"/>
</dbReference>
<dbReference type="InterPro" id="IPR050613">
    <property type="entry name" value="Sec_Metabolite_Reg"/>
</dbReference>
<name>A0A8H6Y0A5_9AGAR</name>
<dbReference type="Proteomes" id="UP000620124">
    <property type="component" value="Unassembled WGS sequence"/>
</dbReference>
<dbReference type="Pfam" id="PF04082">
    <property type="entry name" value="Fungal_trans"/>
    <property type="match status" value="1"/>
</dbReference>
<dbReference type="OrthoDB" id="3046788at2759"/>
<keyword evidence="3" id="KW-0539">Nucleus</keyword>
<evidence type="ECO:0000256" key="2">
    <source>
        <dbReference type="ARBA" id="ARBA00022723"/>
    </source>
</evidence>
<keyword evidence="7" id="KW-1185">Reference proteome</keyword>
<dbReference type="CDD" id="cd12148">
    <property type="entry name" value="fungal_TF_MHR"/>
    <property type="match status" value="1"/>
</dbReference>
<dbReference type="PROSITE" id="PS50048">
    <property type="entry name" value="ZN2_CY6_FUNGAL_2"/>
    <property type="match status" value="1"/>
</dbReference>
<dbReference type="EMBL" id="JACAZI010000010">
    <property type="protein sequence ID" value="KAF7349831.1"/>
    <property type="molecule type" value="Genomic_DNA"/>
</dbReference>
<dbReference type="GO" id="GO:0006351">
    <property type="term" value="P:DNA-templated transcription"/>
    <property type="evidence" value="ECO:0007669"/>
    <property type="project" value="InterPro"/>
</dbReference>
<evidence type="ECO:0000256" key="4">
    <source>
        <dbReference type="SAM" id="Coils"/>
    </source>
</evidence>
<dbReference type="SUPFAM" id="SSF57701">
    <property type="entry name" value="Zn2/Cys6 DNA-binding domain"/>
    <property type="match status" value="1"/>
</dbReference>
<organism evidence="6 7">
    <name type="scientific">Mycena venus</name>
    <dbReference type="NCBI Taxonomy" id="2733690"/>
    <lineage>
        <taxon>Eukaryota</taxon>
        <taxon>Fungi</taxon>
        <taxon>Dikarya</taxon>
        <taxon>Basidiomycota</taxon>
        <taxon>Agaricomycotina</taxon>
        <taxon>Agaricomycetes</taxon>
        <taxon>Agaricomycetidae</taxon>
        <taxon>Agaricales</taxon>
        <taxon>Marasmiineae</taxon>
        <taxon>Mycenaceae</taxon>
        <taxon>Mycena</taxon>
    </lineage>
</organism>
<evidence type="ECO:0000256" key="3">
    <source>
        <dbReference type="ARBA" id="ARBA00023242"/>
    </source>
</evidence>
<sequence length="720" mass="79844">MASHSFQILSDVEVKQMKRTRGLMACAECQRRKLKCNKQFPCSSCVRRGRADICPTGDMGFIGRGRRLVRCDSLTSTAVDKALTKTIDLMGDRIRQLETAVAEAKEKHSDSTHQLLGQASRATVSRQSSPASVQVLDTSCIMDASPASTSLYLESEAGPSNTASFSFTDAPTFSGSATGFDLSNLLGQLPDELRAWALYHVYIAEASWYCTPIKAEELHELLTCLYNPHSDLPGLSPHAVAVVFLVFALAALADLSLPAYSTQAETYFDLGRAALMLRPIFGRTDLYAVQALVLAGLYYAAGGPRYSMESSWTMTSMAVSRHLHREREHTPFDNTTAQRRRALFWEVYSLETYQSLALGRPLTIHLTDIDCEFPADDDQTMDIEGRVLPGYFRAKWEFTKEVTSSMAQAYASATLPTHDKIMDLDRRLREFMTHAPFSHHYEAVGVKSTFLAYVRAHYIPRLAEELMVHIHRGSFIRALKTRPLCPRDGPYTASFLATYRGASRIIQSDIQTLSLFPDHFHRWWPFWKPLIDAAAIMGAIVAKCATSTVAPRAYTELLAAEELVEGGALHSGFVADNLPALRRLREKAAAVYTGTNSLGIPLDLRCPNPLELVDDTDLEILSGFSHTTRPSKASPPATDECPPSLIPGMIPPPPTPDSWANQVSFVCSSSFPFETPMDDAVGPEKYFPVNMRIPSAFNLFESWRDAVSGSEMEWTTARVF</sequence>